<dbReference type="CDD" id="cd08238">
    <property type="entry name" value="sorbose_phosphate_red"/>
    <property type="match status" value="1"/>
</dbReference>
<dbReference type="SUPFAM" id="SSF50129">
    <property type="entry name" value="GroES-like"/>
    <property type="match status" value="1"/>
</dbReference>
<accession>A0A1G6N075</accession>
<proteinExistence type="predicted"/>
<feature type="domain" description="Alcohol dehydrogenase-like C-terminal" evidence="2">
    <location>
        <begin position="187"/>
        <end position="331"/>
    </location>
</feature>
<dbReference type="InterPro" id="IPR011032">
    <property type="entry name" value="GroES-like_sf"/>
</dbReference>
<dbReference type="Gene3D" id="3.90.180.10">
    <property type="entry name" value="Medium-chain alcohol dehydrogenases, catalytic domain"/>
    <property type="match status" value="1"/>
</dbReference>
<evidence type="ECO:0000259" key="2">
    <source>
        <dbReference type="Pfam" id="PF00107"/>
    </source>
</evidence>
<organism evidence="5 7">
    <name type="scientific">Halanaerobium congolense</name>
    <dbReference type="NCBI Taxonomy" id="54121"/>
    <lineage>
        <taxon>Bacteria</taxon>
        <taxon>Bacillati</taxon>
        <taxon>Bacillota</taxon>
        <taxon>Clostridia</taxon>
        <taxon>Halanaerobiales</taxon>
        <taxon>Halanaerobiaceae</taxon>
        <taxon>Halanaerobium</taxon>
    </lineage>
</organism>
<dbReference type="SUPFAM" id="SSF51735">
    <property type="entry name" value="NAD(P)-binding Rossmann-fold domains"/>
    <property type="match status" value="1"/>
</dbReference>
<evidence type="ECO:0000313" key="4">
    <source>
        <dbReference type="EMBL" id="PXV67621.1"/>
    </source>
</evidence>
<dbReference type="GO" id="GO:0016491">
    <property type="term" value="F:oxidoreductase activity"/>
    <property type="evidence" value="ECO:0007669"/>
    <property type="project" value="UniProtKB-KW"/>
</dbReference>
<evidence type="ECO:0000256" key="1">
    <source>
        <dbReference type="ARBA" id="ARBA00023002"/>
    </source>
</evidence>
<feature type="domain" description="Alcohol dehydrogenase-like N-terminal" evidence="3">
    <location>
        <begin position="26"/>
        <end position="125"/>
    </location>
</feature>
<gene>
    <name evidence="4" type="ORF">C8C78_10757</name>
    <name evidence="5" type="ORF">SAMN04488597_1108</name>
</gene>
<protein>
    <submittedName>
        <fullName evidence="4 5">Threonine dehydrogenase</fullName>
    </submittedName>
</protein>
<dbReference type="InterPro" id="IPR013149">
    <property type="entry name" value="ADH-like_C"/>
</dbReference>
<dbReference type="RefSeq" id="WP_089723100.1">
    <property type="nucleotide sequence ID" value="NZ_FMYT01000010.1"/>
</dbReference>
<dbReference type="EMBL" id="QICM01000007">
    <property type="protein sequence ID" value="PXV67621.1"/>
    <property type="molecule type" value="Genomic_DNA"/>
</dbReference>
<dbReference type="PANTHER" id="PTHR43401">
    <property type="entry name" value="L-THREONINE 3-DEHYDROGENASE"/>
    <property type="match status" value="1"/>
</dbReference>
<reference evidence="5 7" key="1">
    <citation type="submission" date="2016-10" db="EMBL/GenBank/DDBJ databases">
        <authorList>
            <person name="Varghese N."/>
            <person name="Submissions S."/>
        </authorList>
    </citation>
    <scope>NUCLEOTIDE SEQUENCE [LARGE SCALE GENOMIC DNA]</scope>
    <source>
        <strain evidence="5 7">WG10</strain>
    </source>
</reference>
<evidence type="ECO:0000313" key="5">
    <source>
        <dbReference type="EMBL" id="SDC60626.1"/>
    </source>
</evidence>
<dbReference type="Pfam" id="PF08240">
    <property type="entry name" value="ADH_N"/>
    <property type="match status" value="1"/>
</dbReference>
<dbReference type="InterPro" id="IPR036291">
    <property type="entry name" value="NAD(P)-bd_dom_sf"/>
</dbReference>
<dbReference type="EMBL" id="FMYT01000010">
    <property type="protein sequence ID" value="SDC60626.1"/>
    <property type="molecule type" value="Genomic_DNA"/>
</dbReference>
<dbReference type="Proteomes" id="UP000324896">
    <property type="component" value="Unassembled WGS sequence"/>
</dbReference>
<evidence type="ECO:0000313" key="7">
    <source>
        <dbReference type="Proteomes" id="UP000324896"/>
    </source>
</evidence>
<dbReference type="AlphaFoldDB" id="A0A1G6N075"/>
<dbReference type="Pfam" id="PF00107">
    <property type="entry name" value="ADH_zinc_N"/>
    <property type="match status" value="1"/>
</dbReference>
<evidence type="ECO:0000313" key="6">
    <source>
        <dbReference type="Proteomes" id="UP000247389"/>
    </source>
</evidence>
<dbReference type="PANTHER" id="PTHR43401:SF2">
    <property type="entry name" value="L-THREONINE 3-DEHYDROGENASE"/>
    <property type="match status" value="1"/>
</dbReference>
<keyword evidence="1" id="KW-0560">Oxidoreductase</keyword>
<evidence type="ECO:0000259" key="3">
    <source>
        <dbReference type="Pfam" id="PF08240"/>
    </source>
</evidence>
<sequence>MKTRAVRIYGENDLRLEEFELPEIKDDEILARIVSNSICMSTYKAVIQGGRHKRVPDDVAENPTITGHEFAGEIVKVGKKWQDQFEPGEKFAVQPALNYKGSPYAPGYSYKYFGGNTEYTIIPQEVMELGYLLKYEGDGFYEASLSEPMSCIVGGYHAVYHTESNNYIHKMGIVEDGKVALLGAAGPMGLGAIDYALHADRKPSVVVVTDINQDRLDRAASLFTQTEAEKQGVELHFVNTAEMDDVPAELKELVGGEGYDDVFVYAPVRELAEQGDQILGKDGCMNFFAGPTDKELSAEFNLYNIHYSPTHIMGSTGGNDDDMRESLKLSAEGRLNPATMITHVGGLDSAADTIQNLPKIPGGKKLIYTSIDMELTALADFAKKGEDNPKFAELAEIIADNNGLWSAAAENYLLENFRK</sequence>
<dbReference type="Proteomes" id="UP000247389">
    <property type="component" value="Unassembled WGS sequence"/>
</dbReference>
<dbReference type="Gene3D" id="3.40.50.720">
    <property type="entry name" value="NAD(P)-binding Rossmann-like Domain"/>
    <property type="match status" value="1"/>
</dbReference>
<name>A0A1G6N075_9FIRM</name>
<reference evidence="4 6" key="2">
    <citation type="submission" date="2018-04" db="EMBL/GenBank/DDBJ databases">
        <title>Subsurface microbial communities from deep shales in Ohio and West Virginia, USA.</title>
        <authorList>
            <person name="Wrighton K."/>
        </authorList>
    </citation>
    <scope>NUCLEOTIDE SEQUENCE [LARGE SCALE GENOMIC DNA]</scope>
    <source>
        <strain evidence="4 6">MSL28</strain>
    </source>
</reference>
<dbReference type="InterPro" id="IPR013154">
    <property type="entry name" value="ADH-like_N"/>
</dbReference>
<dbReference type="InterPro" id="IPR050129">
    <property type="entry name" value="Zn_alcohol_dh"/>
</dbReference>